<feature type="compositionally biased region" description="Polar residues" evidence="1">
    <location>
        <begin position="81"/>
        <end position="92"/>
    </location>
</feature>
<keyword evidence="4" id="KW-1185">Reference proteome</keyword>
<evidence type="ECO:0000256" key="2">
    <source>
        <dbReference type="SAM" id="Phobius"/>
    </source>
</evidence>
<feature type="transmembrane region" description="Helical" evidence="2">
    <location>
        <begin position="38"/>
        <end position="57"/>
    </location>
</feature>
<evidence type="ECO:0000256" key="1">
    <source>
        <dbReference type="SAM" id="MobiDB-lite"/>
    </source>
</evidence>
<organism evidence="3 4">
    <name type="scientific">Crossiella cryophila</name>
    <dbReference type="NCBI Taxonomy" id="43355"/>
    <lineage>
        <taxon>Bacteria</taxon>
        <taxon>Bacillati</taxon>
        <taxon>Actinomycetota</taxon>
        <taxon>Actinomycetes</taxon>
        <taxon>Pseudonocardiales</taxon>
        <taxon>Pseudonocardiaceae</taxon>
        <taxon>Crossiella</taxon>
    </lineage>
</organism>
<dbReference type="Proteomes" id="UP000533598">
    <property type="component" value="Unassembled WGS sequence"/>
</dbReference>
<evidence type="ECO:0000313" key="3">
    <source>
        <dbReference type="EMBL" id="MBB4679532.1"/>
    </source>
</evidence>
<evidence type="ECO:0000313" key="4">
    <source>
        <dbReference type="Proteomes" id="UP000533598"/>
    </source>
</evidence>
<keyword evidence="2" id="KW-0472">Membrane</keyword>
<comment type="caution">
    <text evidence="3">The sequence shown here is derived from an EMBL/GenBank/DDBJ whole genome shotgun (WGS) entry which is preliminary data.</text>
</comment>
<keyword evidence="2" id="KW-0812">Transmembrane</keyword>
<proteinExistence type="predicted"/>
<feature type="transmembrane region" description="Helical" evidence="2">
    <location>
        <begin position="7"/>
        <end position="32"/>
    </location>
</feature>
<accession>A0A7W7CEH8</accession>
<name>A0A7W7CEH8_9PSEU</name>
<feature type="region of interest" description="Disordered" evidence="1">
    <location>
        <begin position="63"/>
        <end position="98"/>
    </location>
</feature>
<keyword evidence="2" id="KW-1133">Transmembrane helix</keyword>
<sequence>MAGRGAGWIWAGRVVAAVIVAGLAVYLVSVGLERADKIASVLGALAAVTALVLPYLLRPGKSAPAEPPPGAVDLRGARGVQLNQGGTNSQVNHFRDEP</sequence>
<gene>
    <name evidence="3" type="ORF">HNR67_005650</name>
</gene>
<dbReference type="EMBL" id="JACHMH010000001">
    <property type="protein sequence ID" value="MBB4679532.1"/>
    <property type="molecule type" value="Genomic_DNA"/>
</dbReference>
<dbReference type="RefSeq" id="WP_185005266.1">
    <property type="nucleotide sequence ID" value="NZ_BAAAUI010000001.1"/>
</dbReference>
<reference evidence="3 4" key="1">
    <citation type="submission" date="2020-08" db="EMBL/GenBank/DDBJ databases">
        <title>Sequencing the genomes of 1000 actinobacteria strains.</title>
        <authorList>
            <person name="Klenk H.-P."/>
        </authorList>
    </citation>
    <scope>NUCLEOTIDE SEQUENCE [LARGE SCALE GENOMIC DNA]</scope>
    <source>
        <strain evidence="3 4">DSM 44230</strain>
    </source>
</reference>
<protein>
    <submittedName>
        <fullName evidence="3">Uncharacterized protein</fullName>
    </submittedName>
</protein>
<dbReference type="AlphaFoldDB" id="A0A7W7CEH8"/>